<keyword evidence="2" id="KW-0804">Transcription</keyword>
<feature type="domain" description="HTH myb-type" evidence="5">
    <location>
        <begin position="34"/>
        <end position="94"/>
    </location>
</feature>
<dbReference type="SUPFAM" id="SSF46689">
    <property type="entry name" value="Homeodomain-like"/>
    <property type="match status" value="1"/>
</dbReference>
<keyword evidence="1" id="KW-0805">Transcription regulation</keyword>
<dbReference type="Gene3D" id="1.10.10.60">
    <property type="entry name" value="Homeodomain-like"/>
    <property type="match status" value="1"/>
</dbReference>
<evidence type="ECO:0000256" key="4">
    <source>
        <dbReference type="SAM" id="MobiDB-lite"/>
    </source>
</evidence>
<evidence type="ECO:0000256" key="3">
    <source>
        <dbReference type="ARBA" id="ARBA00023242"/>
    </source>
</evidence>
<dbReference type="InterPro" id="IPR046955">
    <property type="entry name" value="PHR1-like"/>
</dbReference>
<feature type="compositionally biased region" description="Polar residues" evidence="4">
    <location>
        <begin position="250"/>
        <end position="263"/>
    </location>
</feature>
<dbReference type="Pfam" id="PF00249">
    <property type="entry name" value="Myb_DNA-binding"/>
    <property type="match status" value="1"/>
</dbReference>
<sequence>MPHRTQTSSSNLQDRLALYASGNLSGDGGAGAGGDPKPRLRWTPELHERFVDAVMQLGGPDKATPKTVMRVMGVKGLTLYHLKSHLQKYRLGKQLHREGSVPEAKDGPHGMSIQITEAIRMQVDFQRRLQEQLEVQRHLQLRIEAQGKYLQSILEKAKETLANHTGATPGLEAAHVELTELASKAITDPLGPSFPSLGLPNLSSAHEDNSQGVSLQHQFSRVSDTSSQKSYLTNLTVKPEDSGGGSGSSEHQASTGKHQSSKA</sequence>
<dbReference type="Proteomes" id="UP001497444">
    <property type="component" value="Chromosome 7"/>
</dbReference>
<dbReference type="InterPro" id="IPR006447">
    <property type="entry name" value="Myb_dom_plants"/>
</dbReference>
<dbReference type="InterPro" id="IPR009057">
    <property type="entry name" value="Homeodomain-like_sf"/>
</dbReference>
<dbReference type="PANTHER" id="PTHR31499:SF43">
    <property type="entry name" value="MYB FAMILY TRANSCRIPTION FACTOR APL"/>
    <property type="match status" value="1"/>
</dbReference>
<dbReference type="EMBL" id="OZ020102">
    <property type="protein sequence ID" value="CAK9276293.1"/>
    <property type="molecule type" value="Genomic_DNA"/>
</dbReference>
<feature type="compositionally biased region" description="Polar residues" evidence="4">
    <location>
        <begin position="210"/>
        <end position="236"/>
    </location>
</feature>
<dbReference type="PROSITE" id="PS51294">
    <property type="entry name" value="HTH_MYB"/>
    <property type="match status" value="1"/>
</dbReference>
<feature type="region of interest" description="Disordered" evidence="4">
    <location>
        <begin position="197"/>
        <end position="263"/>
    </location>
</feature>
<dbReference type="InterPro" id="IPR025756">
    <property type="entry name" value="Myb_CC_LHEQLE"/>
</dbReference>
<dbReference type="InterPro" id="IPR017930">
    <property type="entry name" value="Myb_dom"/>
</dbReference>
<accession>A0ABP0XAY5</accession>
<evidence type="ECO:0000313" key="6">
    <source>
        <dbReference type="EMBL" id="CAK9276293.1"/>
    </source>
</evidence>
<dbReference type="InterPro" id="IPR001005">
    <property type="entry name" value="SANT/Myb"/>
</dbReference>
<evidence type="ECO:0000256" key="2">
    <source>
        <dbReference type="ARBA" id="ARBA00023163"/>
    </source>
</evidence>
<gene>
    <name evidence="6" type="ORF">CSSPJE1EN1_LOCUS21771</name>
</gene>
<evidence type="ECO:0000259" key="5">
    <source>
        <dbReference type="PROSITE" id="PS51294"/>
    </source>
</evidence>
<evidence type="ECO:0000256" key="1">
    <source>
        <dbReference type="ARBA" id="ARBA00023015"/>
    </source>
</evidence>
<keyword evidence="3" id="KW-0539">Nucleus</keyword>
<dbReference type="Pfam" id="PF14379">
    <property type="entry name" value="Myb_CC_LHEQLE"/>
    <property type="match status" value="1"/>
</dbReference>
<proteinExistence type="predicted"/>
<reference evidence="6" key="1">
    <citation type="submission" date="2024-02" db="EMBL/GenBank/DDBJ databases">
        <authorList>
            <consortium name="ELIXIR-Norway"/>
            <consortium name="Elixir Norway"/>
        </authorList>
    </citation>
    <scope>NUCLEOTIDE SEQUENCE</scope>
</reference>
<name>A0ABP0XAY5_9BRYO</name>
<evidence type="ECO:0000313" key="7">
    <source>
        <dbReference type="Proteomes" id="UP001497444"/>
    </source>
</evidence>
<dbReference type="NCBIfam" id="TIGR01557">
    <property type="entry name" value="myb_SHAQKYF"/>
    <property type="match status" value="1"/>
</dbReference>
<organism evidence="6 7">
    <name type="scientific">Sphagnum jensenii</name>
    <dbReference type="NCBI Taxonomy" id="128206"/>
    <lineage>
        <taxon>Eukaryota</taxon>
        <taxon>Viridiplantae</taxon>
        <taxon>Streptophyta</taxon>
        <taxon>Embryophyta</taxon>
        <taxon>Bryophyta</taxon>
        <taxon>Sphagnophytina</taxon>
        <taxon>Sphagnopsida</taxon>
        <taxon>Sphagnales</taxon>
        <taxon>Sphagnaceae</taxon>
        <taxon>Sphagnum</taxon>
    </lineage>
</organism>
<keyword evidence="7" id="KW-1185">Reference proteome</keyword>
<dbReference type="PANTHER" id="PTHR31499">
    <property type="entry name" value="MYB FAMILY TRANSCRIPTION FACTOR PHL11"/>
    <property type="match status" value="1"/>
</dbReference>
<protein>
    <recommendedName>
        <fullName evidence="5">HTH myb-type domain-containing protein</fullName>
    </recommendedName>
</protein>